<feature type="compositionally biased region" description="Low complexity" evidence="4">
    <location>
        <begin position="1"/>
        <end position="15"/>
    </location>
</feature>
<reference evidence="6" key="1">
    <citation type="submission" date="2023-11" db="EMBL/GenBank/DDBJ databases">
        <title>Genome assemblies of two species of porcelain crab, Petrolisthes cinctipes and Petrolisthes manimaculis (Anomura: Porcellanidae).</title>
        <authorList>
            <person name="Angst P."/>
        </authorList>
    </citation>
    <scope>NUCLEOTIDE SEQUENCE</scope>
    <source>
        <strain evidence="6">PB745_02</strain>
        <tissue evidence="6">Gill</tissue>
    </source>
</reference>
<feature type="region of interest" description="Disordered" evidence="4">
    <location>
        <begin position="292"/>
        <end position="329"/>
    </location>
</feature>
<feature type="domain" description="Myb/SANT-like DNA-binding" evidence="5">
    <location>
        <begin position="54"/>
        <end position="123"/>
    </location>
</feature>
<name>A0AAE1UFX8_9EUCA</name>
<evidence type="ECO:0000313" key="6">
    <source>
        <dbReference type="EMBL" id="KAK4318891.1"/>
    </source>
</evidence>
<dbReference type="Pfam" id="PF13873">
    <property type="entry name" value="Myb_DNA-bind_5"/>
    <property type="match status" value="1"/>
</dbReference>
<feature type="compositionally biased region" description="Polar residues" evidence="4">
    <location>
        <begin position="213"/>
        <end position="231"/>
    </location>
</feature>
<dbReference type="EMBL" id="JAWZYT010000794">
    <property type="protein sequence ID" value="KAK4318891.1"/>
    <property type="molecule type" value="Genomic_DNA"/>
</dbReference>
<feature type="region of interest" description="Disordered" evidence="4">
    <location>
        <begin position="207"/>
        <end position="280"/>
    </location>
</feature>
<feature type="region of interest" description="Disordered" evidence="4">
    <location>
        <begin position="1"/>
        <end position="27"/>
    </location>
</feature>
<accession>A0AAE1UFX8</accession>
<feature type="compositionally biased region" description="Low complexity" evidence="4">
    <location>
        <begin position="232"/>
        <end position="273"/>
    </location>
</feature>
<evidence type="ECO:0000259" key="5">
    <source>
        <dbReference type="Pfam" id="PF13873"/>
    </source>
</evidence>
<proteinExistence type="predicted"/>
<keyword evidence="7" id="KW-1185">Reference proteome</keyword>
<evidence type="ECO:0000256" key="4">
    <source>
        <dbReference type="SAM" id="MobiDB-lite"/>
    </source>
</evidence>
<sequence length="386" mass="43607">MTAPLKTQTTTTKQKQIGKYQREEDSVQNYATSHQDPIFLIMKCNKHDKGAPLTTEQKRCLVELIQKHPPILDKNSDHPSILRKQTAWDEVTQQYNRIFPLAQQKTDRQLKRAWEYIKIKARKSEAMCIGSKYNDETNDTLPLSPPKPDKLTLMVMELIWSEMNPAITSSNTEDVETYLECTTNLEEGEGQVILNCKVKEEIINDDAVADSPLTKQEMSPSRDSPSATNDPATSSSTAHTSSTNNTSIPAAASSNTTNTLNHSNTFHTNTSNAEEQEDKVFSNHTALPHERFSELSDDEYSNGPDNENPTTSKRKAETESEMESKRLRADEETRFKERLGSCFERELVRVSDKTVDVLDSLKNVIEMVGQAMVRNLDKIGDKYGNK</sequence>
<evidence type="ECO:0000256" key="1">
    <source>
        <dbReference type="ARBA" id="ARBA00011764"/>
    </source>
</evidence>
<protein>
    <recommendedName>
        <fullName evidence="2">Regulatory protein zeste</fullName>
    </recommendedName>
</protein>
<evidence type="ECO:0000313" key="7">
    <source>
        <dbReference type="Proteomes" id="UP001292094"/>
    </source>
</evidence>
<gene>
    <name evidence="6" type="ORF">Pmani_010152</name>
</gene>
<dbReference type="InterPro" id="IPR028002">
    <property type="entry name" value="Myb_DNA-bind_5"/>
</dbReference>
<dbReference type="Proteomes" id="UP001292094">
    <property type="component" value="Unassembled WGS sequence"/>
</dbReference>
<feature type="compositionally biased region" description="Basic and acidic residues" evidence="4">
    <location>
        <begin position="314"/>
        <end position="329"/>
    </location>
</feature>
<comment type="subunit">
    <text evidence="1">Self-associates forming complexes of several hundred monomers.</text>
</comment>
<comment type="caution">
    <text evidence="6">The sequence shown here is derived from an EMBL/GenBank/DDBJ whole genome shotgun (WGS) entry which is preliminary data.</text>
</comment>
<organism evidence="6 7">
    <name type="scientific">Petrolisthes manimaculis</name>
    <dbReference type="NCBI Taxonomy" id="1843537"/>
    <lineage>
        <taxon>Eukaryota</taxon>
        <taxon>Metazoa</taxon>
        <taxon>Ecdysozoa</taxon>
        <taxon>Arthropoda</taxon>
        <taxon>Crustacea</taxon>
        <taxon>Multicrustacea</taxon>
        <taxon>Malacostraca</taxon>
        <taxon>Eumalacostraca</taxon>
        <taxon>Eucarida</taxon>
        <taxon>Decapoda</taxon>
        <taxon>Pleocyemata</taxon>
        <taxon>Anomura</taxon>
        <taxon>Galatheoidea</taxon>
        <taxon>Porcellanidae</taxon>
        <taxon>Petrolisthes</taxon>
    </lineage>
</organism>
<evidence type="ECO:0000256" key="2">
    <source>
        <dbReference type="ARBA" id="ARBA00016807"/>
    </source>
</evidence>
<dbReference type="AlphaFoldDB" id="A0AAE1UFX8"/>
<comment type="function">
    <text evidence="3">Involved in transvection phenomena (= synapsis-dependent gene expression), where the synaptic pairing of chromosomes carrying genes with which zeste interacts influences the expression of these genes. Zeste binds to DNA and stimulates transcription from a nearby promoter.</text>
</comment>
<evidence type="ECO:0000256" key="3">
    <source>
        <dbReference type="ARBA" id="ARBA00025466"/>
    </source>
</evidence>